<dbReference type="PANTHER" id="PTHR16469:SF51">
    <property type="entry name" value="TRANSCRIPTION FACTOR TAU 55 KDA SUBUNIT"/>
    <property type="match status" value="1"/>
</dbReference>
<gene>
    <name evidence="1" type="ORF">HETSPECPRED_005939</name>
</gene>
<dbReference type="EMBL" id="CAJPDS010000039">
    <property type="protein sequence ID" value="CAF9925809.1"/>
    <property type="molecule type" value="Genomic_DNA"/>
</dbReference>
<evidence type="ECO:0000313" key="1">
    <source>
        <dbReference type="EMBL" id="CAF9925809.1"/>
    </source>
</evidence>
<comment type="caution">
    <text evidence="1">The sequence shown here is derived from an EMBL/GenBank/DDBJ whole genome shotgun (WGS) entry which is preliminary data.</text>
</comment>
<evidence type="ECO:0008006" key="3">
    <source>
        <dbReference type="Google" id="ProtNLM"/>
    </source>
</evidence>
<dbReference type="InterPro" id="IPR051710">
    <property type="entry name" value="Phosphatase_SH3-domain"/>
</dbReference>
<dbReference type="AlphaFoldDB" id="A0A8H3ITH9"/>
<sequence>MVVRTIFVTRHGFRGTWDLDLESGSYTSKFLSPTKIPVDPPLVAYGVQQSHQLADALISTVPRISRIYSSPYYRCLETIRPAAEKLELKINADNGIGEWFGQAPFPHPGPATPSLLNTLFPSLETNYIPSCYPPATGESLPQLYARIAFALSYVIADADSASGGAEIALVICTHAAPLIIIGRVLTGNLPTNVGEQDFKAFTTGLSRFERRQIPTRYITKSGLHVQDETPNIDWTGGKGVSGGWDCVANCDCTPLKGGEERGW</sequence>
<protein>
    <recommendedName>
        <fullName evidence="3">Phosphoglycerate mutase-like protein</fullName>
    </recommendedName>
</protein>
<dbReference type="SUPFAM" id="SSF53254">
    <property type="entry name" value="Phosphoglycerate mutase-like"/>
    <property type="match status" value="1"/>
</dbReference>
<name>A0A8H3ITH9_9LECA</name>
<dbReference type="InterPro" id="IPR029033">
    <property type="entry name" value="His_PPase_superfam"/>
</dbReference>
<dbReference type="Proteomes" id="UP000664521">
    <property type="component" value="Unassembled WGS sequence"/>
</dbReference>
<dbReference type="PANTHER" id="PTHR16469">
    <property type="entry name" value="UBIQUITIN-ASSOCIATED AND SH3 DOMAIN-CONTAINING BA-RELATED"/>
    <property type="match status" value="1"/>
</dbReference>
<reference evidence="1" key="1">
    <citation type="submission" date="2021-03" db="EMBL/GenBank/DDBJ databases">
        <authorList>
            <person name="Tagirdzhanova G."/>
        </authorList>
    </citation>
    <scope>NUCLEOTIDE SEQUENCE</scope>
</reference>
<dbReference type="OrthoDB" id="414418at2759"/>
<proteinExistence type="predicted"/>
<accession>A0A8H3ITH9</accession>
<dbReference type="CDD" id="cd07067">
    <property type="entry name" value="HP_PGM_like"/>
    <property type="match status" value="1"/>
</dbReference>
<dbReference type="Pfam" id="PF00300">
    <property type="entry name" value="His_Phos_1"/>
    <property type="match status" value="1"/>
</dbReference>
<evidence type="ECO:0000313" key="2">
    <source>
        <dbReference type="Proteomes" id="UP000664521"/>
    </source>
</evidence>
<keyword evidence="2" id="KW-1185">Reference proteome</keyword>
<dbReference type="Gene3D" id="3.40.50.1240">
    <property type="entry name" value="Phosphoglycerate mutase-like"/>
    <property type="match status" value="1"/>
</dbReference>
<dbReference type="InterPro" id="IPR013078">
    <property type="entry name" value="His_Pase_superF_clade-1"/>
</dbReference>
<organism evidence="1 2">
    <name type="scientific">Heterodermia speciosa</name>
    <dbReference type="NCBI Taxonomy" id="116794"/>
    <lineage>
        <taxon>Eukaryota</taxon>
        <taxon>Fungi</taxon>
        <taxon>Dikarya</taxon>
        <taxon>Ascomycota</taxon>
        <taxon>Pezizomycotina</taxon>
        <taxon>Lecanoromycetes</taxon>
        <taxon>OSLEUM clade</taxon>
        <taxon>Lecanoromycetidae</taxon>
        <taxon>Caliciales</taxon>
        <taxon>Physciaceae</taxon>
        <taxon>Heterodermia</taxon>
    </lineage>
</organism>